<evidence type="ECO:0000259" key="7">
    <source>
        <dbReference type="Pfam" id="PF21162"/>
    </source>
</evidence>
<name>A0A846QNX4_9BACT</name>
<dbReference type="Pfam" id="PF21162">
    <property type="entry name" value="ETFQO_UQ-bd"/>
    <property type="match status" value="1"/>
</dbReference>
<proteinExistence type="inferred from homology"/>
<evidence type="ECO:0000256" key="2">
    <source>
        <dbReference type="ARBA" id="ARBA00006796"/>
    </source>
</evidence>
<dbReference type="InterPro" id="IPR036188">
    <property type="entry name" value="FAD/NAD-bd_sf"/>
</dbReference>
<evidence type="ECO:0000256" key="3">
    <source>
        <dbReference type="ARBA" id="ARBA00022630"/>
    </source>
</evidence>
<dbReference type="InterPro" id="IPR002938">
    <property type="entry name" value="FAD-bd"/>
</dbReference>
<feature type="domain" description="ETF-QO/FixC ubiquinone-binding" evidence="7">
    <location>
        <begin position="182"/>
        <end position="279"/>
    </location>
</feature>
<feature type="domain" description="FAD-binding" evidence="6">
    <location>
        <begin position="6"/>
        <end position="179"/>
    </location>
</feature>
<keyword evidence="4" id="KW-0274">FAD</keyword>
<dbReference type="EC" id="1.5.5.-" evidence="9"/>
<dbReference type="Proteomes" id="UP000580856">
    <property type="component" value="Unassembled WGS sequence"/>
</dbReference>
<dbReference type="RefSeq" id="WP_167939547.1">
    <property type="nucleotide sequence ID" value="NZ_JAATJA010000001.1"/>
</dbReference>
<evidence type="ECO:0000313" key="10">
    <source>
        <dbReference type="Proteomes" id="UP000580856"/>
    </source>
</evidence>
<dbReference type="SUPFAM" id="SSF51905">
    <property type="entry name" value="FAD/NAD(P)-binding domain"/>
    <property type="match status" value="1"/>
</dbReference>
<keyword evidence="3" id="KW-0285">Flavoprotein</keyword>
<dbReference type="Gene3D" id="3.50.50.60">
    <property type="entry name" value="FAD/NAD(P)-binding domain"/>
    <property type="match status" value="1"/>
</dbReference>
<reference evidence="9 10" key="1">
    <citation type="submission" date="2020-03" db="EMBL/GenBank/DDBJ databases">
        <title>Genomic Encyclopedia of Type Strains, Phase IV (KMG-IV): sequencing the most valuable type-strain genomes for metagenomic binning, comparative biology and taxonomic classification.</title>
        <authorList>
            <person name="Goeker M."/>
        </authorList>
    </citation>
    <scope>NUCLEOTIDE SEQUENCE [LARGE SCALE GENOMIC DNA]</scope>
    <source>
        <strain evidence="9 10">DSM 24233</strain>
    </source>
</reference>
<evidence type="ECO:0000256" key="5">
    <source>
        <dbReference type="ARBA" id="ARBA00023002"/>
    </source>
</evidence>
<keyword evidence="10" id="KW-1185">Reference proteome</keyword>
<organism evidence="9 10">
    <name type="scientific">Desulfobaculum xiamenense</name>
    <dbReference type="NCBI Taxonomy" id="995050"/>
    <lineage>
        <taxon>Bacteria</taxon>
        <taxon>Pseudomonadati</taxon>
        <taxon>Thermodesulfobacteriota</taxon>
        <taxon>Desulfovibrionia</taxon>
        <taxon>Desulfovibrionales</taxon>
        <taxon>Desulfovibrionaceae</taxon>
        <taxon>Desulfobaculum</taxon>
    </lineage>
</organism>
<dbReference type="PRINTS" id="PR00420">
    <property type="entry name" value="RNGMNOXGNASE"/>
</dbReference>
<gene>
    <name evidence="9" type="ORF">GGQ74_000049</name>
</gene>
<sequence>MSEDKFDVIIVGAGLAGCTSACLLAQAGLETLVIERGNFPGAKNMTGGRLYAHSIERIFPNFAEEAPVERCIVHEKISFIDDTKSATLDFASPESDDPANRSYSVLRSRFDQWLAGKAEEAGASIVPGIRVDDLIVRDGKVCGVVAGGEEMEADVVILADGVNSILGEKLGMVSKVTPHHCAVGVKEVIQLSKQQINDRFGCSDKEGAAWLFAGMPSAGYMGGGFIYTNEDSISLGVVFGLHNMAEVGKTVPQMLEDFKNHPTVKPLVEGGKTVEYSGHVVPEGGLSMLPKLVGDGVLIAGDAAGLCLNVGYTVRGMDLAIASGEAAAKAVIAAKEAGDYSEKGLASYKAELDNSFVMKDLNLYKNLPGFLDNPRMFNDYPEMVTGIMSDLFTINGPSVPLRKKVMPHLKKVGFLNLIKDGLKGAKAI</sequence>
<dbReference type="PANTHER" id="PTHR43624">
    <property type="entry name" value="ELECTRON TRANSFER FLAVOPROTEIN-QUINONE OXIDOREDUCTASE YDIS-RELATED"/>
    <property type="match status" value="1"/>
</dbReference>
<dbReference type="PANTHER" id="PTHR43624:SF2">
    <property type="entry name" value="ELECTRON TRANSFER FLAVOPROTEIN-QUINONE OXIDOREDUCTASE YDIS-RELATED"/>
    <property type="match status" value="1"/>
</dbReference>
<accession>A0A846QNX4</accession>
<dbReference type="GO" id="GO:0016491">
    <property type="term" value="F:oxidoreductase activity"/>
    <property type="evidence" value="ECO:0007669"/>
    <property type="project" value="UniProtKB-KW"/>
</dbReference>
<evidence type="ECO:0000313" key="9">
    <source>
        <dbReference type="EMBL" id="NJB66409.1"/>
    </source>
</evidence>
<dbReference type="PROSITE" id="PS51257">
    <property type="entry name" value="PROKAR_LIPOPROTEIN"/>
    <property type="match status" value="1"/>
</dbReference>
<evidence type="ECO:0000259" key="6">
    <source>
        <dbReference type="Pfam" id="PF01494"/>
    </source>
</evidence>
<protein>
    <submittedName>
        <fullName evidence="9">Electron transfer flavoprotein-quinone oxidoreductase</fullName>
        <ecNumber evidence="9">1.5.5.-</ecNumber>
    </submittedName>
</protein>
<dbReference type="Pfam" id="PF26311">
    <property type="entry name" value="ETF-QO_FixC_C"/>
    <property type="match status" value="1"/>
</dbReference>
<dbReference type="InterPro" id="IPR059103">
    <property type="entry name" value="FixC-like_C"/>
</dbReference>
<dbReference type="AlphaFoldDB" id="A0A846QNX4"/>
<dbReference type="SUPFAM" id="SSF54373">
    <property type="entry name" value="FAD-linked reductases, C-terminal domain"/>
    <property type="match status" value="1"/>
</dbReference>
<dbReference type="InterPro" id="IPR049398">
    <property type="entry name" value="ETF-QO/FixC_UQ-bd"/>
</dbReference>
<evidence type="ECO:0000256" key="4">
    <source>
        <dbReference type="ARBA" id="ARBA00022827"/>
    </source>
</evidence>
<dbReference type="EMBL" id="JAATJA010000001">
    <property type="protein sequence ID" value="NJB66409.1"/>
    <property type="molecule type" value="Genomic_DNA"/>
</dbReference>
<keyword evidence="5 9" id="KW-0560">Oxidoreductase</keyword>
<dbReference type="GO" id="GO:0071949">
    <property type="term" value="F:FAD binding"/>
    <property type="evidence" value="ECO:0007669"/>
    <property type="project" value="InterPro"/>
</dbReference>
<feature type="domain" description="FixC-like C-terminal" evidence="8">
    <location>
        <begin position="367"/>
        <end position="427"/>
    </location>
</feature>
<comment type="caution">
    <text evidence="9">The sequence shown here is derived from an EMBL/GenBank/DDBJ whole genome shotgun (WGS) entry which is preliminary data.</text>
</comment>
<comment type="cofactor">
    <cofactor evidence="1">
        <name>FAD</name>
        <dbReference type="ChEBI" id="CHEBI:57692"/>
    </cofactor>
</comment>
<evidence type="ECO:0000256" key="1">
    <source>
        <dbReference type="ARBA" id="ARBA00001974"/>
    </source>
</evidence>
<evidence type="ECO:0000259" key="8">
    <source>
        <dbReference type="Pfam" id="PF26311"/>
    </source>
</evidence>
<dbReference type="InterPro" id="IPR039651">
    <property type="entry name" value="FixC-like"/>
</dbReference>
<comment type="similarity">
    <text evidence="2">Belongs to the ETF-QO/FixC family.</text>
</comment>
<dbReference type="NCBIfam" id="NF007450">
    <property type="entry name" value="PRK10015.1"/>
    <property type="match status" value="1"/>
</dbReference>
<dbReference type="NCBIfam" id="NF007542">
    <property type="entry name" value="PRK10157.1"/>
    <property type="match status" value="1"/>
</dbReference>
<dbReference type="Pfam" id="PF01494">
    <property type="entry name" value="FAD_binding_3"/>
    <property type="match status" value="1"/>
</dbReference>